<sequence length="404" mass="46696">TWALGIHGNGAEEKRVASSSPVNPQGFEKFEMVLTKFPLFYKKLCGLLAFCIPSPIIQMYSDSPSHNWRPTMAPDTTALSYWLNWRFFLCALFILLTMGLASFLIWKYEEFNKSRNERRERQRETAGSLYEYEAWSTCLNGIHPAWLLTYRIISFLLLFSLLTANVVADGGGIFYFYTQWTFTLVTIYFGLGSCVSIYGCRYKHNKIDSSTVNRADLDTEEGTYVAPTLDGTPELPNLYKNSNANQELYTRNIAGVWGYIFQITFQTCAGAVVLTDVVFWLVLYPTYLNTKDFHLHFMDVCLHSLNAIFLLGDASLNCMRFPVFRFAYFILWTAIFVIFQWIIHACVSLWWPYPFLDLSSPYAPLWYFGVGVMHIPCYGFFALIMKLKHLWLSKLFPGSCQFIR</sequence>
<organism evidence="2 3">
    <name type="scientific">Glycine soja</name>
    <name type="common">Wild soybean</name>
    <dbReference type="NCBI Taxonomy" id="3848"/>
    <lineage>
        <taxon>Eukaryota</taxon>
        <taxon>Viridiplantae</taxon>
        <taxon>Streptophyta</taxon>
        <taxon>Embryophyta</taxon>
        <taxon>Tracheophyta</taxon>
        <taxon>Spermatophyta</taxon>
        <taxon>Magnoliopsida</taxon>
        <taxon>eudicotyledons</taxon>
        <taxon>Gunneridae</taxon>
        <taxon>Pentapetalae</taxon>
        <taxon>rosids</taxon>
        <taxon>fabids</taxon>
        <taxon>Fabales</taxon>
        <taxon>Fabaceae</taxon>
        <taxon>Papilionoideae</taxon>
        <taxon>50 kb inversion clade</taxon>
        <taxon>NPAAA clade</taxon>
        <taxon>indigoferoid/millettioid clade</taxon>
        <taxon>Phaseoleae</taxon>
        <taxon>Glycine</taxon>
        <taxon>Glycine subgen. Soja</taxon>
    </lineage>
</organism>
<feature type="transmembrane region" description="Helical" evidence="1">
    <location>
        <begin position="295"/>
        <end position="314"/>
    </location>
</feature>
<gene>
    <name evidence="2" type="ORF">D0Y65_002873</name>
</gene>
<feature type="transmembrane region" description="Helical" evidence="1">
    <location>
        <begin position="365"/>
        <end position="385"/>
    </location>
</feature>
<reference evidence="2 3" key="1">
    <citation type="submission" date="2018-09" db="EMBL/GenBank/DDBJ databases">
        <title>A high-quality reference genome of wild soybean provides a powerful tool to mine soybean genomes.</title>
        <authorList>
            <person name="Xie M."/>
            <person name="Chung C.Y.L."/>
            <person name="Li M.-W."/>
            <person name="Wong F.-L."/>
            <person name="Chan T.-F."/>
            <person name="Lam H.-M."/>
        </authorList>
    </citation>
    <scope>NUCLEOTIDE SEQUENCE [LARGE SCALE GENOMIC DNA]</scope>
    <source>
        <strain evidence="3">cv. W05</strain>
        <tissue evidence="2">Hypocotyl of etiolated seedlings</tissue>
    </source>
</reference>
<feature type="transmembrane region" description="Helical" evidence="1">
    <location>
        <begin position="256"/>
        <end position="283"/>
    </location>
</feature>
<evidence type="ECO:0000313" key="3">
    <source>
        <dbReference type="Proteomes" id="UP000289340"/>
    </source>
</evidence>
<feature type="transmembrane region" description="Helical" evidence="1">
    <location>
        <begin position="180"/>
        <end position="200"/>
    </location>
</feature>
<feature type="transmembrane region" description="Helical" evidence="1">
    <location>
        <begin position="148"/>
        <end position="168"/>
    </location>
</feature>
<comment type="caution">
    <text evidence="2">The sequence shown here is derived from an EMBL/GenBank/DDBJ whole genome shotgun (WGS) entry which is preliminary data.</text>
</comment>
<feature type="non-terminal residue" evidence="2">
    <location>
        <position position="1"/>
    </location>
</feature>
<dbReference type="PANTHER" id="PTHR12242">
    <property type="entry name" value="OS02G0130600 PROTEIN-RELATED"/>
    <property type="match status" value="1"/>
</dbReference>
<dbReference type="PANTHER" id="PTHR12242:SF32">
    <property type="entry name" value="PROTEIN, PUTATIVE-RELATED"/>
    <property type="match status" value="1"/>
</dbReference>
<dbReference type="Proteomes" id="UP000289340">
    <property type="component" value="Chromosome 2"/>
</dbReference>
<feature type="transmembrane region" description="Helical" evidence="1">
    <location>
        <begin position="44"/>
        <end position="61"/>
    </location>
</feature>
<dbReference type="AlphaFoldDB" id="A0A445LJ98"/>
<name>A0A445LJ98_GLYSO</name>
<evidence type="ECO:0000313" key="2">
    <source>
        <dbReference type="EMBL" id="RZC23255.1"/>
    </source>
</evidence>
<protein>
    <recommendedName>
        <fullName evidence="4">Protein rolling stone</fullName>
    </recommendedName>
</protein>
<proteinExistence type="predicted"/>
<dbReference type="GO" id="GO:0016020">
    <property type="term" value="C:membrane"/>
    <property type="evidence" value="ECO:0007669"/>
    <property type="project" value="TreeGrafter"/>
</dbReference>
<dbReference type="EMBL" id="QZWG01000002">
    <property type="protein sequence ID" value="RZC23255.1"/>
    <property type="molecule type" value="Genomic_DNA"/>
</dbReference>
<accession>A0A445LJ98</accession>
<evidence type="ECO:0008006" key="4">
    <source>
        <dbReference type="Google" id="ProtNLM"/>
    </source>
</evidence>
<feature type="transmembrane region" description="Helical" evidence="1">
    <location>
        <begin position="81"/>
        <end position="106"/>
    </location>
</feature>
<feature type="transmembrane region" description="Helical" evidence="1">
    <location>
        <begin position="326"/>
        <end position="353"/>
    </location>
</feature>
<keyword evidence="1" id="KW-0812">Transmembrane</keyword>
<evidence type="ECO:0000256" key="1">
    <source>
        <dbReference type="SAM" id="Phobius"/>
    </source>
</evidence>
<keyword evidence="1" id="KW-0472">Membrane</keyword>
<keyword evidence="3" id="KW-1185">Reference proteome</keyword>
<keyword evidence="1" id="KW-1133">Transmembrane helix</keyword>